<name>A0ABX7P0U2_9BACT</name>
<reference evidence="2 3" key="1">
    <citation type="submission" date="2021-02" db="EMBL/GenBank/DDBJ databases">
        <title>De Novo genome assembly of isolated myxobacteria.</title>
        <authorList>
            <person name="Stevens D.C."/>
        </authorList>
    </citation>
    <scope>NUCLEOTIDE SEQUENCE [LARGE SCALE GENOMIC DNA]</scope>
    <source>
        <strain evidence="3">SCPEA02</strain>
    </source>
</reference>
<feature type="region of interest" description="Disordered" evidence="1">
    <location>
        <begin position="1"/>
        <end position="37"/>
    </location>
</feature>
<proteinExistence type="predicted"/>
<keyword evidence="3" id="KW-1185">Reference proteome</keyword>
<dbReference type="Proteomes" id="UP000662747">
    <property type="component" value="Chromosome"/>
</dbReference>
<sequence>MSSHHDEYMDTESGGAMEAEAREESRGLVTFDDDSEEAKVTCRTGSSLAAEPDIISNKLLTVQGSRTAVLDLRLGSKVTFNPGVPPQLCSISPDDAQLLPGRYVNLSDAIRVVQLPGRLLFQLDFQDGQRPGTLAFRLKFEEQRIQPKRAVILATVDLVARTVMIARG</sequence>
<organism evidence="2 3">
    <name type="scientific">Pyxidicoccus parkwayensis</name>
    <dbReference type="NCBI Taxonomy" id="2813578"/>
    <lineage>
        <taxon>Bacteria</taxon>
        <taxon>Pseudomonadati</taxon>
        <taxon>Myxococcota</taxon>
        <taxon>Myxococcia</taxon>
        <taxon>Myxococcales</taxon>
        <taxon>Cystobacterineae</taxon>
        <taxon>Myxococcaceae</taxon>
        <taxon>Pyxidicoccus</taxon>
    </lineage>
</organism>
<dbReference type="RefSeq" id="WP_206726286.1">
    <property type="nucleotide sequence ID" value="NZ_CP071090.1"/>
</dbReference>
<gene>
    <name evidence="2" type="ORF">JY651_07200</name>
</gene>
<accession>A0ABX7P0U2</accession>
<evidence type="ECO:0000313" key="3">
    <source>
        <dbReference type="Proteomes" id="UP000662747"/>
    </source>
</evidence>
<protein>
    <submittedName>
        <fullName evidence="2">Uncharacterized protein</fullName>
    </submittedName>
</protein>
<evidence type="ECO:0000313" key="2">
    <source>
        <dbReference type="EMBL" id="QSQ24725.1"/>
    </source>
</evidence>
<dbReference type="EMBL" id="CP071090">
    <property type="protein sequence ID" value="QSQ24725.1"/>
    <property type="molecule type" value="Genomic_DNA"/>
</dbReference>
<evidence type="ECO:0000256" key="1">
    <source>
        <dbReference type="SAM" id="MobiDB-lite"/>
    </source>
</evidence>